<evidence type="ECO:0000313" key="5">
    <source>
        <dbReference type="EMBL" id="MCO1656065.1"/>
    </source>
</evidence>
<dbReference type="InterPro" id="IPR046532">
    <property type="entry name" value="DUF6597"/>
</dbReference>
<keyword evidence="3" id="KW-0804">Transcription</keyword>
<reference evidence="5" key="1">
    <citation type="submission" date="2021-04" db="EMBL/GenBank/DDBJ databases">
        <title>Pseudonocardia sp. nov., isolated from sandy soil of mangrove forest.</title>
        <authorList>
            <person name="Zan Z."/>
            <person name="Huang R."/>
            <person name="Liu W."/>
        </authorList>
    </citation>
    <scope>NUCLEOTIDE SEQUENCE</scope>
    <source>
        <strain evidence="5">S2-4</strain>
    </source>
</reference>
<evidence type="ECO:0000256" key="3">
    <source>
        <dbReference type="ARBA" id="ARBA00023163"/>
    </source>
</evidence>
<name>A0ABT0ZZA3_9PSEU</name>
<sequence length="248" mass="25616">MSYQEFPVRGRWAGLVEAAWTGSTPADDPGAVQPILPDGCMDIVWTGAELCVAGPDTAPHPHRRVPGRPACGLRFAPGRLPALLGVPAAGLRDRRVPLAELHPAIARATAGRLADADPDARTTLGVLADVVRALPATPLDPAVPALAALLGSAEVAGTSVAALADTVGWTPRTLHRHCLAAFGYGPAVLRRVLRFRRATDLLAAGVAPAEVAARAGYADQPHLSRELRALGGTSPRRFATATTATAAA</sequence>
<keyword evidence="1" id="KW-0805">Transcription regulation</keyword>
<evidence type="ECO:0000256" key="2">
    <source>
        <dbReference type="ARBA" id="ARBA00023125"/>
    </source>
</evidence>
<comment type="caution">
    <text evidence="5">The sequence shown here is derived from an EMBL/GenBank/DDBJ whole genome shotgun (WGS) entry which is preliminary data.</text>
</comment>
<dbReference type="InterPro" id="IPR050204">
    <property type="entry name" value="AraC_XylS_family_regulators"/>
</dbReference>
<protein>
    <submittedName>
        <fullName evidence="5">Helix-turn-helix transcriptional regulator</fullName>
    </submittedName>
</protein>
<accession>A0ABT0ZZA3</accession>
<dbReference type="RefSeq" id="WP_252438429.1">
    <property type="nucleotide sequence ID" value="NZ_JAGSOV010000028.1"/>
</dbReference>
<dbReference type="Pfam" id="PF12833">
    <property type="entry name" value="HTH_18"/>
    <property type="match status" value="1"/>
</dbReference>
<keyword evidence="2" id="KW-0238">DNA-binding</keyword>
<dbReference type="PANTHER" id="PTHR46796">
    <property type="entry name" value="HTH-TYPE TRANSCRIPTIONAL ACTIVATOR RHAS-RELATED"/>
    <property type="match status" value="1"/>
</dbReference>
<organism evidence="5 6">
    <name type="scientific">Pseudonocardia humida</name>
    <dbReference type="NCBI Taxonomy" id="2800819"/>
    <lineage>
        <taxon>Bacteria</taxon>
        <taxon>Bacillati</taxon>
        <taxon>Actinomycetota</taxon>
        <taxon>Actinomycetes</taxon>
        <taxon>Pseudonocardiales</taxon>
        <taxon>Pseudonocardiaceae</taxon>
        <taxon>Pseudonocardia</taxon>
    </lineage>
</organism>
<proteinExistence type="predicted"/>
<dbReference type="Proteomes" id="UP001165283">
    <property type="component" value="Unassembled WGS sequence"/>
</dbReference>
<dbReference type="Pfam" id="PF20240">
    <property type="entry name" value="DUF6597"/>
    <property type="match status" value="1"/>
</dbReference>
<dbReference type="PROSITE" id="PS01124">
    <property type="entry name" value="HTH_ARAC_FAMILY_2"/>
    <property type="match status" value="1"/>
</dbReference>
<dbReference type="InterPro" id="IPR018060">
    <property type="entry name" value="HTH_AraC"/>
</dbReference>
<evidence type="ECO:0000259" key="4">
    <source>
        <dbReference type="PROSITE" id="PS01124"/>
    </source>
</evidence>
<evidence type="ECO:0000256" key="1">
    <source>
        <dbReference type="ARBA" id="ARBA00023015"/>
    </source>
</evidence>
<dbReference type="PANTHER" id="PTHR46796:SF15">
    <property type="entry name" value="BLL1074 PROTEIN"/>
    <property type="match status" value="1"/>
</dbReference>
<keyword evidence="6" id="KW-1185">Reference proteome</keyword>
<dbReference type="Gene3D" id="1.10.10.60">
    <property type="entry name" value="Homeodomain-like"/>
    <property type="match status" value="1"/>
</dbReference>
<dbReference type="SMART" id="SM00342">
    <property type="entry name" value="HTH_ARAC"/>
    <property type="match status" value="1"/>
</dbReference>
<gene>
    <name evidence="5" type="ORF">KDL28_13480</name>
</gene>
<evidence type="ECO:0000313" key="6">
    <source>
        <dbReference type="Proteomes" id="UP001165283"/>
    </source>
</evidence>
<feature type="domain" description="HTH araC/xylS-type" evidence="4">
    <location>
        <begin position="140"/>
        <end position="241"/>
    </location>
</feature>
<dbReference type="EMBL" id="JAGSOV010000028">
    <property type="protein sequence ID" value="MCO1656065.1"/>
    <property type="molecule type" value="Genomic_DNA"/>
</dbReference>